<evidence type="ECO:0000313" key="3">
    <source>
        <dbReference type="Proteomes" id="UP001497482"/>
    </source>
</evidence>
<gene>
    <name evidence="2" type="ORF">KC01_LOCUS19982</name>
</gene>
<evidence type="ECO:0000256" key="1">
    <source>
        <dbReference type="SAM" id="MobiDB-lite"/>
    </source>
</evidence>
<name>A0AAV2KNC5_KNICA</name>
<accession>A0AAV2KNC5</accession>
<keyword evidence="3" id="KW-1185">Reference proteome</keyword>
<dbReference type="AlphaFoldDB" id="A0AAV2KNC5"/>
<protein>
    <submittedName>
        <fullName evidence="2">Uncharacterized protein</fullName>
    </submittedName>
</protein>
<feature type="compositionally biased region" description="Basic and acidic residues" evidence="1">
    <location>
        <begin position="7"/>
        <end position="16"/>
    </location>
</feature>
<evidence type="ECO:0000313" key="2">
    <source>
        <dbReference type="EMBL" id="CAL1590470.1"/>
    </source>
</evidence>
<dbReference type="Proteomes" id="UP001497482">
    <property type="component" value="Chromosome 19"/>
</dbReference>
<reference evidence="2 3" key="1">
    <citation type="submission" date="2024-04" db="EMBL/GenBank/DDBJ databases">
        <authorList>
            <person name="Waldvogel A.-M."/>
            <person name="Schoenle A."/>
        </authorList>
    </citation>
    <scope>NUCLEOTIDE SEQUENCE [LARGE SCALE GENOMIC DNA]</scope>
</reference>
<organism evidence="2 3">
    <name type="scientific">Knipowitschia caucasica</name>
    <name type="common">Caucasian dwarf goby</name>
    <name type="synonym">Pomatoschistus caucasicus</name>
    <dbReference type="NCBI Taxonomy" id="637954"/>
    <lineage>
        <taxon>Eukaryota</taxon>
        <taxon>Metazoa</taxon>
        <taxon>Chordata</taxon>
        <taxon>Craniata</taxon>
        <taxon>Vertebrata</taxon>
        <taxon>Euteleostomi</taxon>
        <taxon>Actinopterygii</taxon>
        <taxon>Neopterygii</taxon>
        <taxon>Teleostei</taxon>
        <taxon>Neoteleostei</taxon>
        <taxon>Acanthomorphata</taxon>
        <taxon>Gobiaria</taxon>
        <taxon>Gobiiformes</taxon>
        <taxon>Gobioidei</taxon>
        <taxon>Gobiidae</taxon>
        <taxon>Gobiinae</taxon>
        <taxon>Knipowitschia</taxon>
    </lineage>
</organism>
<dbReference type="EMBL" id="OZ035841">
    <property type="protein sequence ID" value="CAL1590470.1"/>
    <property type="molecule type" value="Genomic_DNA"/>
</dbReference>
<sequence>MTQAAAKMERKEENKSFTDVMDYDPDTGNCTLSFTDEPRLLPNSDWQNVPFAHNRSIVLHEYDAVSPLESGEYDQVAWVLRVGQTTQSQREAETAQRKRTRMEQRWRLDYLDGLG</sequence>
<proteinExistence type="predicted"/>
<feature type="region of interest" description="Disordered" evidence="1">
    <location>
        <begin position="1"/>
        <end position="22"/>
    </location>
</feature>